<dbReference type="EMBL" id="QZVS01000089">
    <property type="protein sequence ID" value="RJT87560.1"/>
    <property type="molecule type" value="Genomic_DNA"/>
</dbReference>
<accession>A0A3A5MBS0</accession>
<keyword evidence="1" id="KW-0812">Transmembrane</keyword>
<keyword evidence="1" id="KW-0472">Membrane</keyword>
<comment type="caution">
    <text evidence="2">The sequence shown here is derived from an EMBL/GenBank/DDBJ whole genome shotgun (WGS) entry which is preliminary data.</text>
</comment>
<name>A0A3A5MBS0_9MICO</name>
<feature type="transmembrane region" description="Helical" evidence="1">
    <location>
        <begin position="44"/>
        <end position="62"/>
    </location>
</feature>
<reference evidence="2 3" key="1">
    <citation type="submission" date="2018-09" db="EMBL/GenBank/DDBJ databases">
        <title>Novel species of Cryobacterium.</title>
        <authorList>
            <person name="Liu Q."/>
            <person name="Xin Y.-H."/>
        </authorList>
    </citation>
    <scope>NUCLEOTIDE SEQUENCE [LARGE SCALE GENOMIC DNA]</scope>
    <source>
        <strain evidence="2 3">Hh39</strain>
    </source>
</reference>
<dbReference type="Proteomes" id="UP000272015">
    <property type="component" value="Unassembled WGS sequence"/>
</dbReference>
<sequence>MSNARRKRRSGEDFDIIIGLLGFWAAVLFIVTVLIEFTQGPAEALGPALILLGLVLALWGMVRLRRTLPARTTSRDRDR</sequence>
<evidence type="ECO:0000256" key="1">
    <source>
        <dbReference type="SAM" id="Phobius"/>
    </source>
</evidence>
<dbReference type="RefSeq" id="WP_119975433.1">
    <property type="nucleotide sequence ID" value="NZ_JBHSQA010000003.1"/>
</dbReference>
<evidence type="ECO:0000313" key="2">
    <source>
        <dbReference type="EMBL" id="RJT87560.1"/>
    </source>
</evidence>
<evidence type="ECO:0000313" key="3">
    <source>
        <dbReference type="Proteomes" id="UP000272015"/>
    </source>
</evidence>
<organism evidence="2 3">
    <name type="scientific">Cryobacterium melibiosiphilum</name>
    <dbReference type="NCBI Taxonomy" id="995039"/>
    <lineage>
        <taxon>Bacteria</taxon>
        <taxon>Bacillati</taxon>
        <taxon>Actinomycetota</taxon>
        <taxon>Actinomycetes</taxon>
        <taxon>Micrococcales</taxon>
        <taxon>Microbacteriaceae</taxon>
        <taxon>Cryobacterium</taxon>
    </lineage>
</organism>
<keyword evidence="1" id="KW-1133">Transmembrane helix</keyword>
<gene>
    <name evidence="2" type="ORF">D6T64_14550</name>
</gene>
<keyword evidence="3" id="KW-1185">Reference proteome</keyword>
<dbReference type="OrthoDB" id="5020322at2"/>
<proteinExistence type="predicted"/>
<feature type="transmembrane region" description="Helical" evidence="1">
    <location>
        <begin position="16"/>
        <end position="38"/>
    </location>
</feature>
<dbReference type="AlphaFoldDB" id="A0A3A5MBS0"/>
<protein>
    <submittedName>
        <fullName evidence="2">Uncharacterized protein</fullName>
    </submittedName>
</protein>